<organism evidence="1 2">
    <name type="scientific">Trifolium medium</name>
    <dbReference type="NCBI Taxonomy" id="97028"/>
    <lineage>
        <taxon>Eukaryota</taxon>
        <taxon>Viridiplantae</taxon>
        <taxon>Streptophyta</taxon>
        <taxon>Embryophyta</taxon>
        <taxon>Tracheophyta</taxon>
        <taxon>Spermatophyta</taxon>
        <taxon>Magnoliopsida</taxon>
        <taxon>eudicotyledons</taxon>
        <taxon>Gunneridae</taxon>
        <taxon>Pentapetalae</taxon>
        <taxon>rosids</taxon>
        <taxon>fabids</taxon>
        <taxon>Fabales</taxon>
        <taxon>Fabaceae</taxon>
        <taxon>Papilionoideae</taxon>
        <taxon>50 kb inversion clade</taxon>
        <taxon>NPAAA clade</taxon>
        <taxon>Hologalegina</taxon>
        <taxon>IRL clade</taxon>
        <taxon>Trifolieae</taxon>
        <taxon>Trifolium</taxon>
    </lineage>
</organism>
<dbReference type="AlphaFoldDB" id="A0A392S0X9"/>
<name>A0A392S0X9_9FABA</name>
<comment type="caution">
    <text evidence="1">The sequence shown here is derived from an EMBL/GenBank/DDBJ whole genome shotgun (WGS) entry which is preliminary data.</text>
</comment>
<accession>A0A392S0X9</accession>
<reference evidence="1 2" key="1">
    <citation type="journal article" date="2018" name="Front. Plant Sci.">
        <title>Red Clover (Trifolium pratense) and Zigzag Clover (T. medium) - A Picture of Genomic Similarities and Differences.</title>
        <authorList>
            <person name="Dluhosova J."/>
            <person name="Istvanek J."/>
            <person name="Nedelnik J."/>
            <person name="Repkova J."/>
        </authorList>
    </citation>
    <scope>NUCLEOTIDE SEQUENCE [LARGE SCALE GENOMIC DNA]</scope>
    <source>
        <strain evidence="2">cv. 10/8</strain>
        <tissue evidence="1">Leaf</tissue>
    </source>
</reference>
<evidence type="ECO:0000313" key="2">
    <source>
        <dbReference type="Proteomes" id="UP000265520"/>
    </source>
</evidence>
<protein>
    <submittedName>
        <fullName evidence="1">Uncharacterized protein</fullName>
    </submittedName>
</protein>
<evidence type="ECO:0000313" key="1">
    <source>
        <dbReference type="EMBL" id="MCI41525.1"/>
    </source>
</evidence>
<dbReference type="EMBL" id="LXQA010293301">
    <property type="protein sequence ID" value="MCI41525.1"/>
    <property type="molecule type" value="Genomic_DNA"/>
</dbReference>
<dbReference type="Proteomes" id="UP000265520">
    <property type="component" value="Unassembled WGS sequence"/>
</dbReference>
<sequence>MPPDQWRSTITRDLPLKIFSLKKKILTRILIQQGNTDHAIATFIAAGFIGQIK</sequence>
<proteinExistence type="predicted"/>
<feature type="non-terminal residue" evidence="1">
    <location>
        <position position="53"/>
    </location>
</feature>
<keyword evidence="2" id="KW-1185">Reference proteome</keyword>